<dbReference type="Pfam" id="PF11227">
    <property type="entry name" value="DUF3025"/>
    <property type="match status" value="1"/>
</dbReference>
<dbReference type="KEGG" id="cfon:HZU75_03425"/>
<keyword evidence="2" id="KW-1185">Reference proteome</keyword>
<protein>
    <submittedName>
        <fullName evidence="1">DUF3025 domain-containing protein</fullName>
    </submittedName>
</protein>
<reference evidence="1 2" key="1">
    <citation type="journal article" date="2016" name="Int. J. Syst. Evol. Microbiol.">
        <title>Chitinibacter fontanus sp. nov., isolated from a spring.</title>
        <authorList>
            <person name="Sheu S.Y."/>
            <person name="Li Y.S."/>
            <person name="Young C.C."/>
            <person name="Chen W.M."/>
        </authorList>
    </citation>
    <scope>NUCLEOTIDE SEQUENCE [LARGE SCALE GENOMIC DNA]</scope>
    <source>
        <strain evidence="1 2">STM-7</strain>
    </source>
</reference>
<dbReference type="EMBL" id="CP058952">
    <property type="protein sequence ID" value="QLI80653.1"/>
    <property type="molecule type" value="Genomic_DNA"/>
</dbReference>
<name>A0A7D5V9D3_9NEIS</name>
<evidence type="ECO:0000313" key="2">
    <source>
        <dbReference type="Proteomes" id="UP000510822"/>
    </source>
</evidence>
<accession>A0A7D5V9D3</accession>
<organism evidence="1 2">
    <name type="scientific">Chitinibacter fontanus</name>
    <dbReference type="NCBI Taxonomy" id="1737446"/>
    <lineage>
        <taxon>Bacteria</taxon>
        <taxon>Pseudomonadati</taxon>
        <taxon>Pseudomonadota</taxon>
        <taxon>Betaproteobacteria</taxon>
        <taxon>Neisseriales</taxon>
        <taxon>Chitinibacteraceae</taxon>
        <taxon>Chitinibacter</taxon>
    </lineage>
</organism>
<gene>
    <name evidence="1" type="ORF">HZU75_03425</name>
</gene>
<sequence length="260" mass="29218">MTHWPSELFNQHPAFTPIKAHLAMFSAPPTYADWAQTPVIAHSASGAPIRFVPSEQITEYYELAVYRHGHVATRLNWHDTFNAMIWHAFPRSKSALNAMHQRIIDANPEDKVRGAARDAATLFDECGLIVPYSNPALIELLEQHEWTALFMDQRAAWGAQISAITFGHANFENLLTPFIGLTGKCWPIAVPADFFVLDIAAQCQHLDAQLSALIDADHLQKPKQLPALPYLGVPGWYTQQDHAFYANESYFRPKRKAAST</sequence>
<evidence type="ECO:0000313" key="1">
    <source>
        <dbReference type="EMBL" id="QLI80653.1"/>
    </source>
</evidence>
<dbReference type="InterPro" id="IPR021390">
    <property type="entry name" value="DUF3025"/>
</dbReference>
<dbReference type="RefSeq" id="WP_180307793.1">
    <property type="nucleotide sequence ID" value="NZ_CP058952.1"/>
</dbReference>
<proteinExistence type="predicted"/>
<dbReference type="AlphaFoldDB" id="A0A7D5V9D3"/>
<dbReference type="Proteomes" id="UP000510822">
    <property type="component" value="Chromosome"/>
</dbReference>